<evidence type="ECO:0000313" key="1">
    <source>
        <dbReference type="EMBL" id="ASC73086.1"/>
    </source>
</evidence>
<organism evidence="1 2">
    <name type="scientific">Halomicronema hongdechloris C2206</name>
    <dbReference type="NCBI Taxonomy" id="1641165"/>
    <lineage>
        <taxon>Bacteria</taxon>
        <taxon>Bacillati</taxon>
        <taxon>Cyanobacteriota</taxon>
        <taxon>Cyanophyceae</taxon>
        <taxon>Nodosilineales</taxon>
        <taxon>Nodosilineaceae</taxon>
        <taxon>Halomicronema</taxon>
    </lineage>
</organism>
<gene>
    <name evidence="1" type="ORF">XM38_040480</name>
</gene>
<dbReference type="AlphaFoldDB" id="A0A1Z3HS39"/>
<protein>
    <submittedName>
        <fullName evidence="1">Uncharacterized protein</fullName>
    </submittedName>
</protein>
<keyword evidence="2" id="KW-1185">Reference proteome</keyword>
<accession>A0A1Z3HS39</accession>
<reference evidence="1 2" key="1">
    <citation type="journal article" date="2016" name="Biochim. Biophys. Acta">
        <title>Characterization of red-shifted phycobilisomes isolated from the chlorophyll f-containing cyanobacterium Halomicronema hongdechloris.</title>
        <authorList>
            <person name="Li Y."/>
            <person name="Lin Y."/>
            <person name="Garvey C.J."/>
            <person name="Birch D."/>
            <person name="Corkery R.W."/>
            <person name="Loughlin P.C."/>
            <person name="Scheer H."/>
            <person name="Willows R.D."/>
            <person name="Chen M."/>
        </authorList>
    </citation>
    <scope>NUCLEOTIDE SEQUENCE [LARGE SCALE GENOMIC DNA]</scope>
    <source>
        <strain evidence="1 2">C2206</strain>
    </source>
</reference>
<sequence>MIPNLIEATRRYWRQLDQIEAAYRSGELSAADVDAQVQQSMAELGQARRETLRLLGAGVQHLLSQSGDLLAGAVCISLLAYLWLTVTY</sequence>
<dbReference type="EMBL" id="CP021983">
    <property type="protein sequence ID" value="ASC73086.1"/>
    <property type="molecule type" value="Genomic_DNA"/>
</dbReference>
<dbReference type="RefSeq" id="WP_080809968.1">
    <property type="nucleotide sequence ID" value="NZ_CP021983.2"/>
</dbReference>
<dbReference type="OrthoDB" id="532748at2"/>
<proteinExistence type="predicted"/>
<name>A0A1Z3HS39_9CYAN</name>
<evidence type="ECO:0000313" key="2">
    <source>
        <dbReference type="Proteomes" id="UP000191901"/>
    </source>
</evidence>
<dbReference type="KEGG" id="hhg:XM38_040480"/>
<dbReference type="Proteomes" id="UP000191901">
    <property type="component" value="Chromosome"/>
</dbReference>